<sequence length="136" mass="14952">DARGPDRRRRPRPGRLRLGVRRPVRGQARRPGRGREGRPRRLRRRHRALQRQAAAPRRRQAAARGPPARPRPRQAGRPRPRAPAGAQGGHDVHLPCRALGGHDLLRGLLEGTAADLHPPRGLHEAGVAAGLQAETV</sequence>
<feature type="non-terminal residue" evidence="2">
    <location>
        <position position="136"/>
    </location>
</feature>
<feature type="compositionally biased region" description="Basic residues" evidence="1">
    <location>
        <begin position="70"/>
        <end position="80"/>
    </location>
</feature>
<feature type="region of interest" description="Disordered" evidence="1">
    <location>
        <begin position="1"/>
        <end position="94"/>
    </location>
</feature>
<name>A0A6J4TGC3_9ACTN</name>
<protein>
    <submittedName>
        <fullName evidence="2">Uncharacterized protein</fullName>
    </submittedName>
</protein>
<dbReference type="AlphaFoldDB" id="A0A6J4TGC3"/>
<accession>A0A6J4TGC3</accession>
<reference evidence="2" key="1">
    <citation type="submission" date="2020-02" db="EMBL/GenBank/DDBJ databases">
        <authorList>
            <person name="Meier V. D."/>
        </authorList>
    </citation>
    <scope>NUCLEOTIDE SEQUENCE</scope>
    <source>
        <strain evidence="2">AVDCRST_MAG30</strain>
    </source>
</reference>
<organism evidence="2">
    <name type="scientific">uncultured Solirubrobacteraceae bacterium</name>
    <dbReference type="NCBI Taxonomy" id="1162706"/>
    <lineage>
        <taxon>Bacteria</taxon>
        <taxon>Bacillati</taxon>
        <taxon>Actinomycetota</taxon>
        <taxon>Thermoleophilia</taxon>
        <taxon>Solirubrobacterales</taxon>
        <taxon>Solirubrobacteraceae</taxon>
        <taxon>environmental samples</taxon>
    </lineage>
</organism>
<feature type="compositionally biased region" description="Basic residues" evidence="1">
    <location>
        <begin position="1"/>
        <end position="32"/>
    </location>
</feature>
<evidence type="ECO:0000313" key="2">
    <source>
        <dbReference type="EMBL" id="CAA9523114.1"/>
    </source>
</evidence>
<evidence type="ECO:0000256" key="1">
    <source>
        <dbReference type="SAM" id="MobiDB-lite"/>
    </source>
</evidence>
<feature type="non-terminal residue" evidence="2">
    <location>
        <position position="1"/>
    </location>
</feature>
<gene>
    <name evidence="2" type="ORF">AVDCRST_MAG30-3172</name>
</gene>
<proteinExistence type="predicted"/>
<feature type="compositionally biased region" description="Basic residues" evidence="1">
    <location>
        <begin position="40"/>
        <end position="49"/>
    </location>
</feature>
<dbReference type="EMBL" id="CADCVS010000407">
    <property type="protein sequence ID" value="CAA9523114.1"/>
    <property type="molecule type" value="Genomic_DNA"/>
</dbReference>